<reference evidence="1" key="1">
    <citation type="submission" date="2018-02" db="EMBL/GenBank/DDBJ databases">
        <title>Rhizophora mucronata_Transcriptome.</title>
        <authorList>
            <person name="Meera S.P."/>
            <person name="Sreeshan A."/>
            <person name="Augustine A."/>
        </authorList>
    </citation>
    <scope>NUCLEOTIDE SEQUENCE</scope>
    <source>
        <tissue evidence="1">Leaf</tissue>
    </source>
</reference>
<sequence length="36" mass="4237">MVGSLEEMVIWGFIECVNSERLESKDKNEDAFFRNL</sequence>
<dbReference type="EMBL" id="GGEC01061880">
    <property type="protein sequence ID" value="MBX42364.1"/>
    <property type="molecule type" value="Transcribed_RNA"/>
</dbReference>
<name>A0A2P2NIV0_RHIMU</name>
<organism evidence="1">
    <name type="scientific">Rhizophora mucronata</name>
    <name type="common">Asiatic mangrove</name>
    <dbReference type="NCBI Taxonomy" id="61149"/>
    <lineage>
        <taxon>Eukaryota</taxon>
        <taxon>Viridiplantae</taxon>
        <taxon>Streptophyta</taxon>
        <taxon>Embryophyta</taxon>
        <taxon>Tracheophyta</taxon>
        <taxon>Spermatophyta</taxon>
        <taxon>Magnoliopsida</taxon>
        <taxon>eudicotyledons</taxon>
        <taxon>Gunneridae</taxon>
        <taxon>Pentapetalae</taxon>
        <taxon>rosids</taxon>
        <taxon>fabids</taxon>
        <taxon>Malpighiales</taxon>
        <taxon>Rhizophoraceae</taxon>
        <taxon>Rhizophora</taxon>
    </lineage>
</organism>
<dbReference type="AlphaFoldDB" id="A0A2P2NIV0"/>
<evidence type="ECO:0000313" key="1">
    <source>
        <dbReference type="EMBL" id="MBX42364.1"/>
    </source>
</evidence>
<accession>A0A2P2NIV0</accession>
<protein>
    <submittedName>
        <fullName evidence="1">Uncharacterized protein</fullName>
    </submittedName>
</protein>
<proteinExistence type="predicted"/>